<dbReference type="Pfam" id="PF07738">
    <property type="entry name" value="Sad1_UNC"/>
    <property type="match status" value="1"/>
</dbReference>
<dbReference type="Proteomes" id="UP000001072">
    <property type="component" value="Unassembled WGS sequence"/>
</dbReference>
<dbReference type="PROSITE" id="PS51469">
    <property type="entry name" value="SUN"/>
    <property type="match status" value="1"/>
</dbReference>
<evidence type="ECO:0000256" key="3">
    <source>
        <dbReference type="ARBA" id="ARBA00022989"/>
    </source>
</evidence>
<keyword evidence="2" id="KW-0812">Transmembrane</keyword>
<name>F4RDA9_MELLP</name>
<dbReference type="HOGENOM" id="CLU_043737_5_0_1"/>
<dbReference type="EMBL" id="GL883097">
    <property type="protein sequence ID" value="EGG09368.1"/>
    <property type="molecule type" value="Genomic_DNA"/>
</dbReference>
<dbReference type="OrthoDB" id="342281at2759"/>
<reference evidence="7" key="1">
    <citation type="journal article" date="2011" name="Proc. Natl. Acad. Sci. U.S.A.">
        <title>Obligate biotrophy features unraveled by the genomic analysis of rust fungi.</title>
        <authorList>
            <person name="Duplessis S."/>
            <person name="Cuomo C.A."/>
            <person name="Lin Y.-C."/>
            <person name="Aerts A."/>
            <person name="Tisserant E."/>
            <person name="Veneault-Fourrey C."/>
            <person name="Joly D.L."/>
            <person name="Hacquard S."/>
            <person name="Amselem J."/>
            <person name="Cantarel B.L."/>
            <person name="Chiu R."/>
            <person name="Coutinho P.M."/>
            <person name="Feau N."/>
            <person name="Field M."/>
            <person name="Frey P."/>
            <person name="Gelhaye E."/>
            <person name="Goldberg J."/>
            <person name="Grabherr M.G."/>
            <person name="Kodira C.D."/>
            <person name="Kohler A."/>
            <person name="Kuees U."/>
            <person name="Lindquist E.A."/>
            <person name="Lucas S.M."/>
            <person name="Mago R."/>
            <person name="Mauceli E."/>
            <person name="Morin E."/>
            <person name="Murat C."/>
            <person name="Pangilinan J.L."/>
            <person name="Park R."/>
            <person name="Pearson M."/>
            <person name="Quesneville H."/>
            <person name="Rouhier N."/>
            <person name="Sakthikumar S."/>
            <person name="Salamov A.A."/>
            <person name="Schmutz J."/>
            <person name="Selles B."/>
            <person name="Shapiro H."/>
            <person name="Tanguay P."/>
            <person name="Tuskan G.A."/>
            <person name="Henrissat B."/>
            <person name="Van de Peer Y."/>
            <person name="Rouze P."/>
            <person name="Ellis J.G."/>
            <person name="Dodds P.N."/>
            <person name="Schein J.E."/>
            <person name="Zhong S."/>
            <person name="Hamelin R.C."/>
            <person name="Grigoriev I.V."/>
            <person name="Szabo L.J."/>
            <person name="Martin F."/>
        </authorList>
    </citation>
    <scope>NUCLEOTIDE SEQUENCE [LARGE SCALE GENOMIC DNA]</scope>
    <source>
        <strain evidence="7">98AG31 / pathotype 3-4-7</strain>
    </source>
</reference>
<proteinExistence type="predicted"/>
<dbReference type="InParanoid" id="F4RDA9"/>
<feature type="domain" description="SUN" evidence="5">
    <location>
        <begin position="62"/>
        <end position="230"/>
    </location>
</feature>
<keyword evidence="3" id="KW-1133">Transmembrane helix</keyword>
<dbReference type="RefSeq" id="XP_007407095.1">
    <property type="nucleotide sequence ID" value="XM_007407033.1"/>
</dbReference>
<evidence type="ECO:0000256" key="1">
    <source>
        <dbReference type="ARBA" id="ARBA00004370"/>
    </source>
</evidence>
<evidence type="ECO:0000313" key="7">
    <source>
        <dbReference type="Proteomes" id="UP000001072"/>
    </source>
</evidence>
<dbReference type="Gene3D" id="2.60.120.260">
    <property type="entry name" value="Galactose-binding domain-like"/>
    <property type="match status" value="1"/>
</dbReference>
<keyword evidence="7" id="KW-1185">Reference proteome</keyword>
<dbReference type="GO" id="GO:0034993">
    <property type="term" value="C:meiotic nuclear membrane microtubule tethering complex"/>
    <property type="evidence" value="ECO:0007669"/>
    <property type="project" value="TreeGrafter"/>
</dbReference>
<accession>F4RDA9</accession>
<comment type="subcellular location">
    <subcellularLocation>
        <location evidence="1">Membrane</location>
    </subcellularLocation>
</comment>
<protein>
    <recommendedName>
        <fullName evidence="5">SUN domain-containing protein</fullName>
    </recommendedName>
</protein>
<dbReference type="PANTHER" id="PTHR12911">
    <property type="entry name" value="SAD1/UNC-84-LIKE PROTEIN-RELATED"/>
    <property type="match status" value="1"/>
</dbReference>
<gene>
    <name evidence="6" type="ORF">MELLADRAFT_95812</name>
</gene>
<dbReference type="FunCoup" id="F4RDA9">
    <property type="interactions" value="15"/>
</dbReference>
<evidence type="ECO:0000259" key="5">
    <source>
        <dbReference type="PROSITE" id="PS51469"/>
    </source>
</evidence>
<evidence type="ECO:0000256" key="4">
    <source>
        <dbReference type="ARBA" id="ARBA00023136"/>
    </source>
</evidence>
<dbReference type="eggNOG" id="KOG2687">
    <property type="taxonomic scope" value="Eukaryota"/>
</dbReference>
<dbReference type="AlphaFoldDB" id="F4RDA9"/>
<keyword evidence="4" id="KW-0472">Membrane</keyword>
<dbReference type="KEGG" id="mlr:MELLADRAFT_95812"/>
<dbReference type="GeneID" id="18937360"/>
<dbReference type="PANTHER" id="PTHR12911:SF8">
    <property type="entry name" value="KLAROID PROTEIN-RELATED"/>
    <property type="match status" value="1"/>
</dbReference>
<evidence type="ECO:0000256" key="2">
    <source>
        <dbReference type="ARBA" id="ARBA00022692"/>
    </source>
</evidence>
<dbReference type="InterPro" id="IPR012919">
    <property type="entry name" value="SUN_dom"/>
</dbReference>
<sequence length="230" mass="25662">MMLKMFGEEGIEKNHDYTTSLVQDINQLIQASEEVKFMAEEGIKQCTKDRIGHQDYAALKTGRSVISKLTSSSVKPNTRSTCHDFSIPLLKDNSADLCGPEIEIFGDSSAGECWAFSGIVGQIGIDLSHQIIVESVKIEHIGSEMAQGNINLAPKNFEVWGSRAVGNDYEEVLLLRGIYNITNSSVIQNFVVTEGNLQQFYKKVILKILSNHGNLQYTCLYRVRVHGKQF</sequence>
<evidence type="ECO:0000313" key="6">
    <source>
        <dbReference type="EMBL" id="EGG09368.1"/>
    </source>
</evidence>
<dbReference type="GO" id="GO:0043495">
    <property type="term" value="F:protein-membrane adaptor activity"/>
    <property type="evidence" value="ECO:0007669"/>
    <property type="project" value="TreeGrafter"/>
</dbReference>
<dbReference type="VEuPathDB" id="FungiDB:MELLADRAFT_95812"/>
<dbReference type="InterPro" id="IPR045119">
    <property type="entry name" value="SUN1-5"/>
</dbReference>
<organism evidence="7">
    <name type="scientific">Melampsora larici-populina (strain 98AG31 / pathotype 3-4-7)</name>
    <name type="common">Poplar leaf rust fungus</name>
    <dbReference type="NCBI Taxonomy" id="747676"/>
    <lineage>
        <taxon>Eukaryota</taxon>
        <taxon>Fungi</taxon>
        <taxon>Dikarya</taxon>
        <taxon>Basidiomycota</taxon>
        <taxon>Pucciniomycotina</taxon>
        <taxon>Pucciniomycetes</taxon>
        <taxon>Pucciniales</taxon>
        <taxon>Melampsoraceae</taxon>
        <taxon>Melampsora</taxon>
    </lineage>
</organism>